<evidence type="ECO:0000256" key="4">
    <source>
        <dbReference type="RuleBase" id="RU367013"/>
    </source>
</evidence>
<protein>
    <submittedName>
        <fullName evidence="5">Uncharacterized protein</fullName>
    </submittedName>
</protein>
<dbReference type="GeneID" id="3373653"/>
<dbReference type="KEGG" id="cpv:cgd2_760"/>
<dbReference type="GO" id="GO:0006886">
    <property type="term" value="P:intracellular protein transport"/>
    <property type="evidence" value="ECO:0007669"/>
    <property type="project" value="UniProtKB-UniRule"/>
</dbReference>
<dbReference type="GO" id="GO:0005774">
    <property type="term" value="C:vacuolar membrane"/>
    <property type="evidence" value="ECO:0007669"/>
    <property type="project" value="TreeGrafter"/>
</dbReference>
<gene>
    <name evidence="5" type="ORF">cgd2_760</name>
</gene>
<feature type="non-terminal residue" evidence="5">
    <location>
        <position position="1"/>
    </location>
</feature>
<evidence type="ECO:0000256" key="1">
    <source>
        <dbReference type="ARBA" id="ARBA00010050"/>
    </source>
</evidence>
<keyword evidence="4" id="KW-0931">ER-Golgi transport</keyword>
<comment type="caution">
    <text evidence="5">The sequence shown here is derived from an EMBL/GenBank/DDBJ whole genome shotgun (WGS) entry which is preliminary data.</text>
</comment>
<dbReference type="SUPFAM" id="SSF48452">
    <property type="entry name" value="TPR-like"/>
    <property type="match status" value="1"/>
</dbReference>
<name>Q5CU09_CRYPI</name>
<dbReference type="AlphaFoldDB" id="Q5CU09"/>
<keyword evidence="6" id="KW-1185">Reference proteome</keyword>
<dbReference type="Proteomes" id="UP000006726">
    <property type="component" value="Chromosome 2"/>
</dbReference>
<keyword evidence="3 4" id="KW-0653">Protein transport</keyword>
<keyword evidence="4" id="KW-0472">Membrane</keyword>
<dbReference type="FunCoup" id="Q5CU09">
    <property type="interactions" value="333"/>
</dbReference>
<dbReference type="InterPro" id="IPR011990">
    <property type="entry name" value="TPR-like_helical_dom_sf"/>
</dbReference>
<dbReference type="EMBL" id="AAEE01000005">
    <property type="protein sequence ID" value="EAK88927.1"/>
    <property type="molecule type" value="Genomic_DNA"/>
</dbReference>
<evidence type="ECO:0000313" key="5">
    <source>
        <dbReference type="EMBL" id="EAK88927.1"/>
    </source>
</evidence>
<accession>Q5CU09</accession>
<dbReference type="OrthoDB" id="9984275at2759"/>
<dbReference type="InterPro" id="IPR000744">
    <property type="entry name" value="NSF_attach"/>
</dbReference>
<dbReference type="OMA" id="WSVKEYL"/>
<dbReference type="GO" id="GO:0031201">
    <property type="term" value="C:SNARE complex"/>
    <property type="evidence" value="ECO:0007669"/>
    <property type="project" value="TreeGrafter"/>
</dbReference>
<organism evidence="5 6">
    <name type="scientific">Cryptosporidium parvum (strain Iowa II)</name>
    <dbReference type="NCBI Taxonomy" id="353152"/>
    <lineage>
        <taxon>Eukaryota</taxon>
        <taxon>Sar</taxon>
        <taxon>Alveolata</taxon>
        <taxon>Apicomplexa</taxon>
        <taxon>Conoidasida</taxon>
        <taxon>Coccidia</taxon>
        <taxon>Eucoccidiorida</taxon>
        <taxon>Eimeriorina</taxon>
        <taxon>Cryptosporidiidae</taxon>
        <taxon>Cryptosporidium</taxon>
    </lineage>
</organism>
<keyword evidence="2 4" id="KW-0813">Transport</keyword>
<dbReference type="InParanoid" id="Q5CU09"/>
<evidence type="ECO:0000256" key="2">
    <source>
        <dbReference type="ARBA" id="ARBA00022448"/>
    </source>
</evidence>
<dbReference type="GO" id="GO:0035494">
    <property type="term" value="P:SNARE complex disassembly"/>
    <property type="evidence" value="ECO:0007669"/>
    <property type="project" value="TreeGrafter"/>
</dbReference>
<dbReference type="GO" id="GO:0005483">
    <property type="term" value="F:soluble NSF attachment protein activity"/>
    <property type="evidence" value="ECO:0007669"/>
    <property type="project" value="TreeGrafter"/>
</dbReference>
<dbReference type="PRINTS" id="PR00448">
    <property type="entry name" value="NSFATTACHMNT"/>
</dbReference>
<evidence type="ECO:0000313" key="6">
    <source>
        <dbReference type="Proteomes" id="UP000006726"/>
    </source>
</evidence>
<reference evidence="5 6" key="1">
    <citation type="journal article" date="2004" name="Science">
        <title>Complete genome sequence of the apicomplexan, Cryptosporidium parvum.</title>
        <authorList>
            <person name="Abrahamsen M.S."/>
            <person name="Templeton T.J."/>
            <person name="Enomoto S."/>
            <person name="Abrahante J.E."/>
            <person name="Zhu G."/>
            <person name="Lancto C.A."/>
            <person name="Deng M."/>
            <person name="Liu C."/>
            <person name="Widmer G."/>
            <person name="Tzipori S."/>
            <person name="Buck G.A."/>
            <person name="Xu P."/>
            <person name="Bankier A.T."/>
            <person name="Dear P.H."/>
            <person name="Konfortov B.A."/>
            <person name="Spriggs H.F."/>
            <person name="Iyer L."/>
            <person name="Anantharaman V."/>
            <person name="Aravind L."/>
            <person name="Kapur V."/>
        </authorList>
    </citation>
    <scope>NUCLEOTIDE SEQUENCE [LARGE SCALE GENOMIC DNA]</scope>
    <source>
        <strain evidence="6">Iowa II</strain>
    </source>
</reference>
<dbReference type="GO" id="GO:0019905">
    <property type="term" value="F:syntaxin binding"/>
    <property type="evidence" value="ECO:0007669"/>
    <property type="project" value="TreeGrafter"/>
</dbReference>
<comment type="subcellular location">
    <subcellularLocation>
        <location evidence="4">Membrane</location>
        <topology evidence="4">Peripheral membrane protein</topology>
    </subcellularLocation>
</comment>
<proteinExistence type="inferred from homology"/>
<dbReference type="STRING" id="353152.Q5CU09"/>
<dbReference type="PANTHER" id="PTHR13768">
    <property type="entry name" value="SOLUBLE NSF ATTACHMENT PROTEIN SNAP"/>
    <property type="match status" value="1"/>
</dbReference>
<dbReference type="PANTHER" id="PTHR13768:SF8">
    <property type="entry name" value="ALPHA-SOLUBLE NSF ATTACHMENT PROTEIN"/>
    <property type="match status" value="1"/>
</dbReference>
<dbReference type="Gene3D" id="1.25.40.10">
    <property type="entry name" value="Tetratricopeptide repeat domain"/>
    <property type="match status" value="1"/>
</dbReference>
<dbReference type="CDD" id="cd15832">
    <property type="entry name" value="SNAP"/>
    <property type="match status" value="1"/>
</dbReference>
<sequence>FDMEEAQELFRKAEKAGKGSTGFFSSLLSGGPDYDEAIQLYSEAGNKFKILKAWMDGCECFSRAAELSLKQNDLVTASNYYTECGNIMKRSDLQKAIPYFLKAVELYNKNGRFSQSGKLYKNIAESLESDFQYVECCEFYKKAADMFDMDEYSKTAYSSCILKYADNFSLSINDEYSNHSISNTEKTALGNNSLLEAVEIYEKEAKKALSNSLIKYNAKEYLFKAFLIILSLEDNVDAQIKWEKYSSIDQSFCTSPQGKLCRSILDIMERRQNSVGEENDDLDKNRFVEEFTSLIEEYNNIYPVDDWKVHFLSIIKKNLSRIAMNLIEKAENNEFDLT</sequence>
<comment type="similarity">
    <text evidence="1 4">Belongs to the SNAP family.</text>
</comment>
<evidence type="ECO:0000256" key="3">
    <source>
        <dbReference type="ARBA" id="ARBA00022927"/>
    </source>
</evidence>
<dbReference type="RefSeq" id="XP_626310.1">
    <property type="nucleotide sequence ID" value="XM_626310.1"/>
</dbReference>
<comment type="function">
    <text evidence="4">Required for vesicular transport between the endoplasmic reticulum and the Golgi apparatus.</text>
</comment>
<dbReference type="Pfam" id="PF14938">
    <property type="entry name" value="SNAP"/>
    <property type="match status" value="1"/>
</dbReference>